<keyword evidence="2" id="KW-1185">Reference proteome</keyword>
<dbReference type="RefSeq" id="WP_176009858.1">
    <property type="nucleotide sequence ID" value="NZ_CP041372.2"/>
</dbReference>
<dbReference type="AlphaFoldDB" id="A0A859FI20"/>
<evidence type="ECO:0000313" key="1">
    <source>
        <dbReference type="EMBL" id="QKS71875.1"/>
    </source>
</evidence>
<evidence type="ECO:0000313" key="2">
    <source>
        <dbReference type="Proteomes" id="UP000318138"/>
    </source>
</evidence>
<dbReference type="Proteomes" id="UP000318138">
    <property type="component" value="Chromosome"/>
</dbReference>
<accession>A0A859FI20</accession>
<name>A0A859FI20_9BACI</name>
<gene>
    <name evidence="1" type="ORF">FLK61_34985</name>
</gene>
<dbReference type="KEGG" id="psua:FLK61_34985"/>
<protein>
    <submittedName>
        <fullName evidence="1">Uncharacterized protein</fullName>
    </submittedName>
</protein>
<sequence>MMQRVKQWFEANETRYTRIAWAYGVEGEKLVHVLEKLIERTESATTMQDEQVFTNFIEICESVDSELSTDQIRGRLYVVDPKTKLAIVMLTYGDYSLDDIDAYFRAPYAEKITRGIQYIHTCFGEVS</sequence>
<organism evidence="1 2">
    <name type="scientific">Paenalkalicoccus suaedae</name>
    <dbReference type="NCBI Taxonomy" id="2592382"/>
    <lineage>
        <taxon>Bacteria</taxon>
        <taxon>Bacillati</taxon>
        <taxon>Bacillota</taxon>
        <taxon>Bacilli</taxon>
        <taxon>Bacillales</taxon>
        <taxon>Bacillaceae</taxon>
        <taxon>Paenalkalicoccus</taxon>
    </lineage>
</organism>
<dbReference type="EMBL" id="CP041372">
    <property type="protein sequence ID" value="QKS71875.1"/>
    <property type="molecule type" value="Genomic_DNA"/>
</dbReference>
<proteinExistence type="predicted"/>
<reference evidence="2" key="1">
    <citation type="submission" date="2019-07" db="EMBL/GenBank/DDBJ databases">
        <title>Bacillus alkalisoli sp. nov. isolated from saline soil.</title>
        <authorList>
            <person name="Sun J.-Q."/>
            <person name="Xu L."/>
        </authorList>
    </citation>
    <scope>NUCLEOTIDE SEQUENCE [LARGE SCALE GENOMIC DNA]</scope>
    <source>
        <strain evidence="2">M4U3P1</strain>
    </source>
</reference>